<organism evidence="1 2">
    <name type="scientific">Candidatus Coprenecus stercoravium</name>
    <dbReference type="NCBI Taxonomy" id="2840735"/>
    <lineage>
        <taxon>Bacteria</taxon>
        <taxon>Pseudomonadati</taxon>
        <taxon>Bacteroidota</taxon>
        <taxon>Bacteroidia</taxon>
        <taxon>Bacteroidales</taxon>
        <taxon>Rikenellaceae</taxon>
        <taxon>Rikenellaceae incertae sedis</taxon>
        <taxon>Candidatus Coprenecus</taxon>
    </lineage>
</organism>
<reference evidence="1" key="1">
    <citation type="journal article" date="2021" name="PeerJ">
        <title>Extensive microbial diversity within the chicken gut microbiome revealed by metagenomics and culture.</title>
        <authorList>
            <person name="Gilroy R."/>
            <person name="Ravi A."/>
            <person name="Getino M."/>
            <person name="Pursley I."/>
            <person name="Horton D.L."/>
            <person name="Alikhan N.F."/>
            <person name="Baker D."/>
            <person name="Gharbi K."/>
            <person name="Hall N."/>
            <person name="Watson M."/>
            <person name="Adriaenssens E.M."/>
            <person name="Foster-Nyarko E."/>
            <person name="Jarju S."/>
            <person name="Secka A."/>
            <person name="Antonio M."/>
            <person name="Oren A."/>
            <person name="Chaudhuri R.R."/>
            <person name="La Ragione R."/>
            <person name="Hildebrand F."/>
            <person name="Pallen M.J."/>
        </authorList>
    </citation>
    <scope>NUCLEOTIDE SEQUENCE</scope>
    <source>
        <strain evidence="1">Gambia16-554</strain>
    </source>
</reference>
<evidence type="ECO:0000313" key="2">
    <source>
        <dbReference type="Proteomes" id="UP000824115"/>
    </source>
</evidence>
<dbReference type="EMBL" id="DXAW01000128">
    <property type="protein sequence ID" value="HIZ86356.1"/>
    <property type="molecule type" value="Genomic_DNA"/>
</dbReference>
<protein>
    <submittedName>
        <fullName evidence="1">Uncharacterized protein</fullName>
    </submittedName>
</protein>
<accession>A0A9D2GRM6</accession>
<proteinExistence type="predicted"/>
<gene>
    <name evidence="1" type="ORF">IAC04_07690</name>
</gene>
<reference evidence="1" key="2">
    <citation type="submission" date="2021-04" db="EMBL/GenBank/DDBJ databases">
        <authorList>
            <person name="Gilroy R."/>
        </authorList>
    </citation>
    <scope>NUCLEOTIDE SEQUENCE</scope>
    <source>
        <strain evidence="1">Gambia16-554</strain>
    </source>
</reference>
<comment type="caution">
    <text evidence="1">The sequence shown here is derived from an EMBL/GenBank/DDBJ whole genome shotgun (WGS) entry which is preliminary data.</text>
</comment>
<dbReference type="Proteomes" id="UP000824115">
    <property type="component" value="Unassembled WGS sequence"/>
</dbReference>
<sequence>MKAKVWLTNDNVHEPVNIVADDKSYSNVMLPYRIKVKRGYKDSHVTITSNNYVPYTMDIEKVFNASYIANVLCPIGFVIDAATGAMMKPEHKSYHVNMVRRNTNMSAGPVIVNNYIQQEKDESGAGDSSGIRVEDVIIRWMLDSDPRGARVFWRVVSSVPQEVKNTNELYLGTTPYEETRSFNILGLTYDNAHNVQIEIRMSRDGYLDQVKRFNVRQALDQQEISTFYDLVPNE</sequence>
<name>A0A9D2GRM6_9BACT</name>
<evidence type="ECO:0000313" key="1">
    <source>
        <dbReference type="EMBL" id="HIZ86356.1"/>
    </source>
</evidence>
<dbReference type="AlphaFoldDB" id="A0A9D2GRM6"/>